<keyword evidence="3" id="KW-0653">Protein transport</keyword>
<dbReference type="GO" id="GO:0008233">
    <property type="term" value="F:peptidase activity"/>
    <property type="evidence" value="ECO:0007669"/>
    <property type="project" value="InterPro"/>
</dbReference>
<feature type="transmembrane region" description="Helical" evidence="6">
    <location>
        <begin position="269"/>
        <end position="287"/>
    </location>
</feature>
<evidence type="ECO:0000256" key="3">
    <source>
        <dbReference type="ARBA" id="ARBA00022927"/>
    </source>
</evidence>
<dbReference type="GO" id="GO:0015031">
    <property type="term" value="P:protein transport"/>
    <property type="evidence" value="ECO:0007669"/>
    <property type="project" value="UniProtKB-KW"/>
</dbReference>
<dbReference type="CDD" id="cd18570">
    <property type="entry name" value="ABC_6TM_PCAT1_LagD_like"/>
    <property type="match status" value="1"/>
</dbReference>
<dbReference type="GO" id="GO:0005886">
    <property type="term" value="C:plasma membrane"/>
    <property type="evidence" value="ECO:0007669"/>
    <property type="project" value="UniProtKB-SubCell"/>
</dbReference>
<dbReference type="Gene3D" id="1.20.1560.10">
    <property type="entry name" value="ABC transporter type 1, transmembrane domain"/>
    <property type="match status" value="1"/>
</dbReference>
<evidence type="ECO:0000256" key="6">
    <source>
        <dbReference type="SAM" id="Phobius"/>
    </source>
</evidence>
<gene>
    <name evidence="9" type="ORF">C900_01318</name>
</gene>
<evidence type="ECO:0000256" key="2">
    <source>
        <dbReference type="ARBA" id="ARBA00022692"/>
    </source>
</evidence>
<feature type="transmembrane region" description="Helical" evidence="6">
    <location>
        <begin position="293"/>
        <end position="312"/>
    </location>
</feature>
<evidence type="ECO:0000259" key="7">
    <source>
        <dbReference type="PROSITE" id="PS50929"/>
    </source>
</evidence>
<dbReference type="STRING" id="1237149.C900_01318"/>
<dbReference type="EMBL" id="AMZN01000019">
    <property type="protein sequence ID" value="ELR72540.1"/>
    <property type="molecule type" value="Genomic_DNA"/>
</dbReference>
<dbReference type="PROSITE" id="PS50990">
    <property type="entry name" value="PEPTIDASE_C39"/>
    <property type="match status" value="1"/>
</dbReference>
<dbReference type="InterPro" id="IPR039421">
    <property type="entry name" value="Type_1_exporter"/>
</dbReference>
<dbReference type="PANTHER" id="PTHR24221">
    <property type="entry name" value="ATP-BINDING CASSETTE SUB-FAMILY B"/>
    <property type="match status" value="1"/>
</dbReference>
<feature type="domain" description="ABC transmembrane type-1" evidence="7">
    <location>
        <begin position="162"/>
        <end position="441"/>
    </location>
</feature>
<keyword evidence="5 6" id="KW-0472">Membrane</keyword>
<dbReference type="SUPFAM" id="SSF90123">
    <property type="entry name" value="ABC transporter transmembrane region"/>
    <property type="match status" value="1"/>
</dbReference>
<feature type="transmembrane region" description="Helical" evidence="6">
    <location>
        <begin position="415"/>
        <end position="439"/>
    </location>
</feature>
<dbReference type="eggNOG" id="COG2274">
    <property type="taxonomic scope" value="Bacteria"/>
</dbReference>
<protein>
    <submittedName>
        <fullName evidence="9">ABC ATPase containing transporter</fullName>
    </submittedName>
</protein>
<organism evidence="9 10">
    <name type="scientific">Fulvivirga imtechensis AK7</name>
    <dbReference type="NCBI Taxonomy" id="1237149"/>
    <lineage>
        <taxon>Bacteria</taxon>
        <taxon>Pseudomonadati</taxon>
        <taxon>Bacteroidota</taxon>
        <taxon>Cytophagia</taxon>
        <taxon>Cytophagales</taxon>
        <taxon>Fulvivirgaceae</taxon>
        <taxon>Fulvivirga</taxon>
    </lineage>
</organism>
<dbReference type="GO" id="GO:0006508">
    <property type="term" value="P:proteolysis"/>
    <property type="evidence" value="ECO:0007669"/>
    <property type="project" value="InterPro"/>
</dbReference>
<dbReference type="GO" id="GO:0034040">
    <property type="term" value="F:ATPase-coupled lipid transmembrane transporter activity"/>
    <property type="evidence" value="ECO:0007669"/>
    <property type="project" value="TreeGrafter"/>
</dbReference>
<feature type="transmembrane region" description="Helical" evidence="6">
    <location>
        <begin position="157"/>
        <end position="179"/>
    </location>
</feature>
<dbReference type="Pfam" id="PF00664">
    <property type="entry name" value="ABC_membrane"/>
    <property type="match status" value="1"/>
</dbReference>
<dbReference type="Gene3D" id="3.90.70.10">
    <property type="entry name" value="Cysteine proteinases"/>
    <property type="match status" value="1"/>
</dbReference>
<dbReference type="InterPro" id="IPR005074">
    <property type="entry name" value="Peptidase_C39"/>
</dbReference>
<keyword evidence="3" id="KW-0813">Transport</keyword>
<keyword evidence="4 6" id="KW-1133">Transmembrane helix</keyword>
<name>L8JUR9_9BACT</name>
<keyword evidence="10" id="KW-1185">Reference proteome</keyword>
<dbReference type="AlphaFoldDB" id="L8JUR9"/>
<comment type="subcellular location">
    <subcellularLocation>
        <location evidence="1">Cell membrane</location>
        <topology evidence="1">Multi-pass membrane protein</topology>
    </subcellularLocation>
</comment>
<evidence type="ECO:0000256" key="5">
    <source>
        <dbReference type="ARBA" id="ARBA00023136"/>
    </source>
</evidence>
<evidence type="ECO:0000256" key="1">
    <source>
        <dbReference type="ARBA" id="ARBA00004651"/>
    </source>
</evidence>
<feature type="transmembrane region" description="Helical" evidence="6">
    <location>
        <begin position="194"/>
        <end position="213"/>
    </location>
</feature>
<dbReference type="PANTHER" id="PTHR24221:SF654">
    <property type="entry name" value="ATP-BINDING CASSETTE SUB-FAMILY B MEMBER 6"/>
    <property type="match status" value="1"/>
</dbReference>
<dbReference type="GO" id="GO:0005524">
    <property type="term" value="F:ATP binding"/>
    <property type="evidence" value="ECO:0007669"/>
    <property type="project" value="InterPro"/>
</dbReference>
<feature type="transmembrane region" description="Helical" evidence="6">
    <location>
        <begin position="380"/>
        <end position="403"/>
    </location>
</feature>
<dbReference type="GO" id="GO:0140359">
    <property type="term" value="F:ABC-type transporter activity"/>
    <property type="evidence" value="ECO:0007669"/>
    <property type="project" value="InterPro"/>
</dbReference>
<reference evidence="9 10" key="1">
    <citation type="submission" date="2012-12" db="EMBL/GenBank/DDBJ databases">
        <title>Genome assembly of Fulvivirga imtechensis AK7.</title>
        <authorList>
            <person name="Nupur N."/>
            <person name="Khatri I."/>
            <person name="Kumar R."/>
            <person name="Subramanian S."/>
            <person name="Pinnaka A."/>
        </authorList>
    </citation>
    <scope>NUCLEOTIDE SEQUENCE [LARGE SCALE GENOMIC DNA]</scope>
    <source>
        <strain evidence="9 10">AK7</strain>
    </source>
</reference>
<dbReference type="Proteomes" id="UP000011135">
    <property type="component" value="Unassembled WGS sequence"/>
</dbReference>
<comment type="caution">
    <text evidence="9">The sequence shown here is derived from an EMBL/GenBank/DDBJ whole genome shotgun (WGS) entry which is preliminary data.</text>
</comment>
<sequence>MQQESRDCGIACLSSIINYYGGFCTFERLRELSNSDYEGASLQGLIQASEIFGLNAEGLQADSIDELKTVTTFAILHVIVDMRYSHYIVWYGIDKKGRHIIGDPRSGIRYIFDDELNQIWKSKILLTVEPTPGFTAIKTSRFTTFLWISDLVKKDRLTLASLLLVGVVISILGLVTAIFSQKLIDVIIPSGDRALLVASIALVGLILLARNGLTYIKGRLFVKLEFDMNQRIVSKFYDSLIDLPRIFFDRRQLGDITSRLNDVKRIQNVISLVVGNVVLNAITLMVVLTYILYLIPSVGVTFLLFVPIYYAISKRFDRPILTAQKNAMIHFAINESYYIDSIRGVESVKALNRQEHFKKRNSSILSTFLKKIYALGSIGISYNFVLGLVNTVFLITVFVITSYSVLNEKMMIGELVAVIGLCSTLGPNISSVLMANIKVKEASVAFQRMFDFVSLDPEIRETNRVPFSVSSEILSLSIDGVTVKRGEKSILNDFSLKADKGAVKIFASFLSIEKGRASPA</sequence>
<evidence type="ECO:0000259" key="8">
    <source>
        <dbReference type="PROSITE" id="PS50990"/>
    </source>
</evidence>
<dbReference type="Pfam" id="PF03412">
    <property type="entry name" value="Peptidase_C39"/>
    <property type="match status" value="1"/>
</dbReference>
<evidence type="ECO:0000256" key="4">
    <source>
        <dbReference type="ARBA" id="ARBA00022989"/>
    </source>
</evidence>
<feature type="domain" description="Peptidase C39" evidence="8">
    <location>
        <begin position="2"/>
        <end position="127"/>
    </location>
</feature>
<dbReference type="InterPro" id="IPR036640">
    <property type="entry name" value="ABC1_TM_sf"/>
</dbReference>
<evidence type="ECO:0000313" key="10">
    <source>
        <dbReference type="Proteomes" id="UP000011135"/>
    </source>
</evidence>
<evidence type="ECO:0000313" key="9">
    <source>
        <dbReference type="EMBL" id="ELR72540.1"/>
    </source>
</evidence>
<proteinExistence type="predicted"/>
<dbReference type="PROSITE" id="PS50929">
    <property type="entry name" value="ABC_TM1F"/>
    <property type="match status" value="1"/>
</dbReference>
<accession>L8JUR9</accession>
<dbReference type="InterPro" id="IPR011527">
    <property type="entry name" value="ABC1_TM_dom"/>
</dbReference>
<keyword evidence="2 6" id="KW-0812">Transmembrane</keyword>